<dbReference type="CDD" id="cd20400">
    <property type="entry name" value="Tudor_ERCC6L2"/>
    <property type="match status" value="1"/>
</dbReference>
<dbReference type="CDD" id="cd18793">
    <property type="entry name" value="SF2_C_SNF"/>
    <property type="match status" value="1"/>
</dbReference>
<feature type="domain" description="Helicase ATP-binding" evidence="6">
    <location>
        <begin position="269"/>
        <end position="452"/>
    </location>
</feature>
<organism evidence="8 9">
    <name type="scientific">Branchiostoma lanceolatum</name>
    <name type="common">Common lancelet</name>
    <name type="synonym">Amphioxus lanceolatum</name>
    <dbReference type="NCBI Taxonomy" id="7740"/>
    <lineage>
        <taxon>Eukaryota</taxon>
        <taxon>Metazoa</taxon>
        <taxon>Chordata</taxon>
        <taxon>Cephalochordata</taxon>
        <taxon>Leptocardii</taxon>
        <taxon>Amphioxiformes</taxon>
        <taxon>Branchiostomatidae</taxon>
        <taxon>Branchiostoma</taxon>
    </lineage>
</organism>
<feature type="region of interest" description="Disordered" evidence="4">
    <location>
        <begin position="1131"/>
        <end position="1175"/>
    </location>
</feature>
<dbReference type="GO" id="GO:0016787">
    <property type="term" value="F:hydrolase activity"/>
    <property type="evidence" value="ECO:0007669"/>
    <property type="project" value="UniProtKB-KW"/>
</dbReference>
<feature type="compositionally biased region" description="Basic and acidic residues" evidence="4">
    <location>
        <begin position="923"/>
        <end position="935"/>
    </location>
</feature>
<protein>
    <submittedName>
        <fullName evidence="8">ERCC6L2 protein</fullName>
    </submittedName>
</protein>
<keyword evidence="2" id="KW-0378">Hydrolase</keyword>
<gene>
    <name evidence="8" type="primary">ERCC6L2</name>
    <name evidence="8" type="ORF">BLAG_LOCUS6841</name>
</gene>
<dbReference type="SMART" id="SM00487">
    <property type="entry name" value="DEXDc"/>
    <property type="match status" value="1"/>
</dbReference>
<evidence type="ECO:0000256" key="2">
    <source>
        <dbReference type="ARBA" id="ARBA00022801"/>
    </source>
</evidence>
<feature type="compositionally biased region" description="Basic and acidic residues" evidence="4">
    <location>
        <begin position="191"/>
        <end position="210"/>
    </location>
</feature>
<dbReference type="Gene3D" id="2.30.30.140">
    <property type="match status" value="1"/>
</dbReference>
<dbReference type="Proteomes" id="UP000838412">
    <property type="component" value="Chromosome 13"/>
</dbReference>
<evidence type="ECO:0000256" key="1">
    <source>
        <dbReference type="ARBA" id="ARBA00004123"/>
    </source>
</evidence>
<feature type="compositionally biased region" description="Low complexity" evidence="4">
    <location>
        <begin position="963"/>
        <end position="987"/>
    </location>
</feature>
<dbReference type="PROSITE" id="PS50304">
    <property type="entry name" value="TUDOR"/>
    <property type="match status" value="1"/>
</dbReference>
<dbReference type="InterPro" id="IPR027417">
    <property type="entry name" value="P-loop_NTPase"/>
</dbReference>
<dbReference type="InterPro" id="IPR002999">
    <property type="entry name" value="Tudor"/>
</dbReference>
<dbReference type="AlphaFoldDB" id="A0A8J9YYD9"/>
<feature type="region of interest" description="Disordered" evidence="4">
    <location>
        <begin position="129"/>
        <end position="212"/>
    </location>
</feature>
<feature type="compositionally biased region" description="Acidic residues" evidence="4">
    <location>
        <begin position="866"/>
        <end position="902"/>
    </location>
</feature>
<dbReference type="InterPro" id="IPR014001">
    <property type="entry name" value="Helicase_ATP-bd"/>
</dbReference>
<dbReference type="InterPro" id="IPR038718">
    <property type="entry name" value="SNF2-like_sf"/>
</dbReference>
<evidence type="ECO:0000259" key="6">
    <source>
        <dbReference type="PROSITE" id="PS51192"/>
    </source>
</evidence>
<dbReference type="InterPro" id="IPR001650">
    <property type="entry name" value="Helicase_C-like"/>
</dbReference>
<dbReference type="Pfam" id="PF25806">
    <property type="entry name" value="RHH_ERCC6L2"/>
    <property type="match status" value="1"/>
</dbReference>
<accession>A0A8J9YYD9</accession>
<dbReference type="Pfam" id="PF14773">
    <property type="entry name" value="VIGSSK"/>
    <property type="match status" value="1"/>
</dbReference>
<evidence type="ECO:0000313" key="8">
    <source>
        <dbReference type="EMBL" id="CAH1244118.1"/>
    </source>
</evidence>
<dbReference type="GO" id="GO:0005634">
    <property type="term" value="C:nucleus"/>
    <property type="evidence" value="ECO:0007669"/>
    <property type="project" value="UniProtKB-SubCell"/>
</dbReference>
<evidence type="ECO:0000313" key="9">
    <source>
        <dbReference type="Proteomes" id="UP000838412"/>
    </source>
</evidence>
<dbReference type="InterPro" id="IPR049730">
    <property type="entry name" value="SNF2/RAD54-like_C"/>
</dbReference>
<comment type="subcellular location">
    <subcellularLocation>
        <location evidence="1">Nucleus</location>
    </subcellularLocation>
</comment>
<dbReference type="InterPro" id="IPR050496">
    <property type="entry name" value="SNF2_RAD54_helicase_repair"/>
</dbReference>
<dbReference type="EMBL" id="OV696698">
    <property type="protein sequence ID" value="CAH1244118.1"/>
    <property type="molecule type" value="Genomic_DNA"/>
</dbReference>
<proteinExistence type="predicted"/>
<feature type="compositionally biased region" description="Basic residues" evidence="4">
    <location>
        <begin position="908"/>
        <end position="917"/>
    </location>
</feature>
<dbReference type="InterPro" id="IPR057931">
    <property type="entry name" value="RHH_ERCC6L2"/>
</dbReference>
<reference evidence="8" key="1">
    <citation type="submission" date="2022-01" db="EMBL/GenBank/DDBJ databases">
        <authorList>
            <person name="Braso-Vives M."/>
        </authorList>
    </citation>
    <scope>NUCLEOTIDE SEQUENCE</scope>
</reference>
<dbReference type="PROSITE" id="PS51192">
    <property type="entry name" value="HELICASE_ATP_BIND_1"/>
    <property type="match status" value="1"/>
</dbReference>
<feature type="compositionally biased region" description="Low complexity" evidence="4">
    <location>
        <begin position="177"/>
        <end position="190"/>
    </location>
</feature>
<keyword evidence="9" id="KW-1185">Reference proteome</keyword>
<evidence type="ECO:0000259" key="7">
    <source>
        <dbReference type="PROSITE" id="PS51194"/>
    </source>
</evidence>
<dbReference type="GO" id="GO:0005524">
    <property type="term" value="F:ATP binding"/>
    <property type="evidence" value="ECO:0007669"/>
    <property type="project" value="InterPro"/>
</dbReference>
<evidence type="ECO:0000256" key="3">
    <source>
        <dbReference type="ARBA" id="ARBA00023242"/>
    </source>
</evidence>
<feature type="compositionally biased region" description="Basic and acidic residues" evidence="4">
    <location>
        <begin position="1040"/>
        <end position="1052"/>
    </location>
</feature>
<dbReference type="SUPFAM" id="SSF52540">
    <property type="entry name" value="P-loop containing nucleoside triphosphate hydrolases"/>
    <property type="match status" value="2"/>
</dbReference>
<feature type="region of interest" description="Disordered" evidence="4">
    <location>
        <begin position="75"/>
        <end position="114"/>
    </location>
</feature>
<dbReference type="Pfam" id="PF00271">
    <property type="entry name" value="Helicase_C"/>
    <property type="match status" value="1"/>
</dbReference>
<sequence length="1260" mass="143415">MMATESEDCHEDQETEDTEFEEDAERVWCVGDRCQAPCSYDGEYYDAVIRSIQTTPAKTPHVTVKFCGFESDENEDVPVSELKKLSRREKPRACTPERNVEVPAGDISMFSPLQGDEASKHLGAKFAKLEGSDEEMSSPPGPPPRPVAPQKYKPLKLGRKRSRPAVQGSAARGQDRSPCFSSSSTSSHLSSPRENKEQTERTRTGDHSFRIEGFSDEDYEKPFFRNHSHVGKKEPFLLSPEGETPVVQIPATINRYLRDYQREGVQFLYRQYERGMGAILGDDMGLGKTVQVISFLSAVLGRTGTREDIINFKKKKHAPPDDEKKVFLIVSPASVLYNWLDELDTWGHFRVGKYHGDPSLRDEVLTRAEQGRLDVVITTYETLRRNLTEMNSVRFRWSAVIVDECHKIKEKKAKITEAMGQLRVRRRVGLTGTILQNNLMEMWCVLNWANPGCLGDDKDFRVKFMKPIEEGQKMNSTKRQLAEARRKAKVLSNLRKKWFIRRTKKIIADQLPTKDEQVVFCKLSDFQQTCYQSVLGSEDVQLVLHQNDPCDCNSGLKRRECCYEKNADGEKVKELMFSYLSVLLKVSNHVALLLPEMQGSKKALKRTQRVCDVVFRKHPHFVRLAREAAFRTLSDPKYCGKMQVLQQLLNVFHKQRRKVLVFSFYTKAGPLLLDIIEQYLMSTGEVYSRLDGSTRTSDRLNIVKDFNTNPNILLCLVSTTAGGLGLNFTGASVVILFEPTWNPANDQQAQDRAYRIGQRQDVRVYRLVTMGTIEENMYLRQVYKQQLSEIAVSDKTARRYFTGVAGRKDEQGEIFGISNMFALRMETSCLTRDLISRVDQIEGGLKVTKFVKPKENKRAEEKSIWEEEEDDEEREENEEEENEEDERMEETEEEEKETDNEDQERRFNKSNRKRRHGAMADSDSSKEGAQDRDPFSMHTLASQLLPEDDVDMATVDMATEQKTTPNNPSTSSENTDNDTDTNTAKTAASRRRSKTAASLSRRKKAEEKSQLSRRSRRSRQSFGEDIAEFSSSESDSSPPQEKRRTGKLEVKVVKGKKPAPRRSVSSRKAVQGGKGKITRTVSDVFRECGVAYTHRSDRVVGGSKAEAHMSHRAMEDVYELRQFSQQPANFAAEFQDSSEESDDLGPSVSPHTSKKKRRKAEVQNSSTRAEPTPALQQHVCKINNKTVIVGGTPPATRREHFAALANSMGCSQEELANKVLQASSESRLEMLHTFYKDRDSALGDVFQELRHKENTTDEKR</sequence>
<keyword evidence="3" id="KW-0539">Nucleus</keyword>
<dbReference type="PROSITE" id="PS51194">
    <property type="entry name" value="HELICASE_CTER"/>
    <property type="match status" value="1"/>
</dbReference>
<dbReference type="InterPro" id="IPR029256">
    <property type="entry name" value="Heliccase-ass-bd"/>
</dbReference>
<dbReference type="FunFam" id="3.40.50.10810:FF:000019">
    <property type="entry name" value="DNA excision repair protein ERCC-6-like 2 isoform X1"/>
    <property type="match status" value="1"/>
</dbReference>
<evidence type="ECO:0000256" key="4">
    <source>
        <dbReference type="SAM" id="MobiDB-lite"/>
    </source>
</evidence>
<feature type="region of interest" description="Disordered" evidence="4">
    <location>
        <begin position="1"/>
        <end position="23"/>
    </location>
</feature>
<feature type="domain" description="Helicase C-terminal" evidence="7">
    <location>
        <begin position="644"/>
        <end position="798"/>
    </location>
</feature>
<dbReference type="PANTHER" id="PTHR45629">
    <property type="entry name" value="SNF2/RAD54 FAMILY MEMBER"/>
    <property type="match status" value="1"/>
</dbReference>
<dbReference type="SMART" id="SM00490">
    <property type="entry name" value="HELICc"/>
    <property type="match status" value="1"/>
</dbReference>
<dbReference type="InterPro" id="IPR000330">
    <property type="entry name" value="SNF2_N"/>
</dbReference>
<dbReference type="Gene3D" id="3.40.50.10810">
    <property type="entry name" value="Tandem AAA-ATPase domain"/>
    <property type="match status" value="1"/>
</dbReference>
<feature type="compositionally biased region" description="Basic and acidic residues" evidence="4">
    <location>
        <begin position="856"/>
        <end position="865"/>
    </location>
</feature>
<feature type="domain" description="Tudor" evidence="5">
    <location>
        <begin position="27"/>
        <end position="92"/>
    </location>
</feature>
<dbReference type="Gene3D" id="3.40.50.300">
    <property type="entry name" value="P-loop containing nucleotide triphosphate hydrolases"/>
    <property type="match status" value="1"/>
</dbReference>
<dbReference type="OrthoDB" id="448448at2759"/>
<evidence type="ECO:0000259" key="5">
    <source>
        <dbReference type="PROSITE" id="PS50304"/>
    </source>
</evidence>
<dbReference type="Pfam" id="PF00176">
    <property type="entry name" value="SNF2-rel_dom"/>
    <property type="match status" value="1"/>
</dbReference>
<feature type="region of interest" description="Disordered" evidence="4">
    <location>
        <begin position="856"/>
        <end position="1077"/>
    </location>
</feature>
<feature type="compositionally biased region" description="Basic residues" evidence="4">
    <location>
        <begin position="153"/>
        <end position="163"/>
    </location>
</feature>
<name>A0A8J9YYD9_BRALA</name>
<dbReference type="PANTHER" id="PTHR45629:SF7">
    <property type="entry name" value="DNA EXCISION REPAIR PROTEIN ERCC-6-RELATED"/>
    <property type="match status" value="1"/>
</dbReference>